<feature type="domain" description="Peptidase S12 Pab87-related C-terminal" evidence="3">
    <location>
        <begin position="421"/>
        <end position="509"/>
    </location>
</feature>
<dbReference type="Gene3D" id="3.40.710.10">
    <property type="entry name" value="DD-peptidase/beta-lactamase superfamily"/>
    <property type="match status" value="1"/>
</dbReference>
<dbReference type="SUPFAM" id="SSF56601">
    <property type="entry name" value="beta-lactamase/transpeptidase-like"/>
    <property type="match status" value="1"/>
</dbReference>
<dbReference type="InterPro" id="IPR021860">
    <property type="entry name" value="Peptidase_S12_Pab87-rel_C"/>
</dbReference>
<gene>
    <name evidence="4" type="ORF">SAMN05660429_00653</name>
</gene>
<evidence type="ECO:0000259" key="2">
    <source>
        <dbReference type="Pfam" id="PF00144"/>
    </source>
</evidence>
<accession>A0A1I0ADF5</accession>
<evidence type="ECO:0000256" key="1">
    <source>
        <dbReference type="SAM" id="SignalP"/>
    </source>
</evidence>
<sequence>MRLYNVLFCGLLLSQSLFVDASQSFAPSLSKPALDQQINTILKEFNSPGMSIGVVHQGQVIHLEGYGVLDIVSKRPVTASSLFRLASTSKAFTSMSLAMLVDQGLINWHDKVIDHIPEFQLADPWVTRQFRIIDLLTHNSGLMSGAGDEMLWPEPTGFSREEIISKLKYLEPSYGYRSQFGYSNVFYIVAGQVVEKVTGVNWEQYVQDNILKPLDMRCFAGDIAPEFLTNVATPYGDVDGKYFAIPRNGIFGKTTVSAAAGGMVCSAEGMTKWIQVLLNKGRIDDKRRLVSEKQFNQLTRSHTILSISDDQQALDNTHFRTYGLGWRKADVQGFEVISHTGTLSGMQAYLAFVPELELGVIVLNNGSNGNARKATMQTILKAFMPAQQGQDWVKTYKDIQQRDLARYLANRKPPVGTGEVTLSLSDYAGQYHDNIMGDVSIVLKDGKLHIDVNKMVNMKGTLKPLQHNTFVTQWQNTNAASKMLVRFTLGVDGSVSQFQFAPFTLKKRKNYAYKDMVFKKQVSDSGVGQ</sequence>
<proteinExistence type="predicted"/>
<dbReference type="OrthoDB" id="119951at2"/>
<feature type="signal peptide" evidence="1">
    <location>
        <begin position="1"/>
        <end position="21"/>
    </location>
</feature>
<evidence type="ECO:0000259" key="3">
    <source>
        <dbReference type="Pfam" id="PF11954"/>
    </source>
</evidence>
<evidence type="ECO:0000313" key="5">
    <source>
        <dbReference type="Proteomes" id="UP000199308"/>
    </source>
</evidence>
<dbReference type="Pfam" id="PF00144">
    <property type="entry name" value="Beta-lactamase"/>
    <property type="match status" value="1"/>
</dbReference>
<keyword evidence="1" id="KW-0732">Signal</keyword>
<name>A0A1I0ADF5_THASX</name>
<dbReference type="Gene3D" id="2.40.128.600">
    <property type="match status" value="1"/>
</dbReference>
<evidence type="ECO:0000313" key="4">
    <source>
        <dbReference type="EMBL" id="SES91729.1"/>
    </source>
</evidence>
<dbReference type="InterPro" id="IPR001466">
    <property type="entry name" value="Beta-lactam-related"/>
</dbReference>
<keyword evidence="5" id="KW-1185">Reference proteome</keyword>
<dbReference type="STRING" id="349064.SAMN05660429_00653"/>
<protein>
    <submittedName>
        <fullName evidence="4">CubicO group peptidase, beta-lactamase class C family</fullName>
    </submittedName>
</protein>
<organism evidence="4 5">
    <name type="scientific">Thalassotalea agarivorans</name>
    <name type="common">Thalassomonas agarivorans</name>
    <dbReference type="NCBI Taxonomy" id="349064"/>
    <lineage>
        <taxon>Bacteria</taxon>
        <taxon>Pseudomonadati</taxon>
        <taxon>Pseudomonadota</taxon>
        <taxon>Gammaproteobacteria</taxon>
        <taxon>Alteromonadales</taxon>
        <taxon>Colwelliaceae</taxon>
        <taxon>Thalassotalea</taxon>
    </lineage>
</organism>
<dbReference type="InterPro" id="IPR012338">
    <property type="entry name" value="Beta-lactam/transpept-like"/>
</dbReference>
<dbReference type="Proteomes" id="UP000199308">
    <property type="component" value="Unassembled WGS sequence"/>
</dbReference>
<dbReference type="PANTHER" id="PTHR46825">
    <property type="entry name" value="D-ALANYL-D-ALANINE-CARBOXYPEPTIDASE/ENDOPEPTIDASE AMPH"/>
    <property type="match status" value="1"/>
</dbReference>
<reference evidence="4 5" key="1">
    <citation type="submission" date="2016-10" db="EMBL/GenBank/DDBJ databases">
        <authorList>
            <person name="de Groot N.N."/>
        </authorList>
    </citation>
    <scope>NUCLEOTIDE SEQUENCE [LARGE SCALE GENOMIC DNA]</scope>
    <source>
        <strain evidence="4 5">DSM 19706</strain>
    </source>
</reference>
<dbReference type="Pfam" id="PF11954">
    <property type="entry name" value="DUF3471"/>
    <property type="match status" value="1"/>
</dbReference>
<dbReference type="EMBL" id="FOHK01000003">
    <property type="protein sequence ID" value="SES91729.1"/>
    <property type="molecule type" value="Genomic_DNA"/>
</dbReference>
<feature type="chain" id="PRO_5011565843" evidence="1">
    <location>
        <begin position="22"/>
        <end position="529"/>
    </location>
</feature>
<dbReference type="PANTHER" id="PTHR46825:SF15">
    <property type="entry name" value="BETA-LACTAMASE-RELATED DOMAIN-CONTAINING PROTEIN"/>
    <property type="match status" value="1"/>
</dbReference>
<dbReference type="InterPro" id="IPR050491">
    <property type="entry name" value="AmpC-like"/>
</dbReference>
<dbReference type="RefSeq" id="WP_093327655.1">
    <property type="nucleotide sequence ID" value="NZ_AP027363.1"/>
</dbReference>
<feature type="domain" description="Beta-lactamase-related" evidence="2">
    <location>
        <begin position="40"/>
        <end position="374"/>
    </location>
</feature>
<dbReference type="AlphaFoldDB" id="A0A1I0ADF5"/>